<dbReference type="Gene3D" id="2.10.109.10">
    <property type="entry name" value="Umud Fragment, subunit A"/>
    <property type="match status" value="1"/>
</dbReference>
<comment type="similarity">
    <text evidence="2 6">Belongs to the peptidase S26 family.</text>
</comment>
<keyword evidence="4 6" id="KW-0378">Hydrolase</keyword>
<keyword evidence="6" id="KW-0472">Membrane</keyword>
<keyword evidence="7" id="KW-0732">Signal</keyword>
<dbReference type="InterPro" id="IPR019758">
    <property type="entry name" value="Pept_S26A_signal_pept_1_CS"/>
</dbReference>
<dbReference type="InterPro" id="IPR000223">
    <property type="entry name" value="Pept_S26A_signal_pept_1"/>
</dbReference>
<dbReference type="EC" id="3.4.21.-" evidence="6"/>
<accession>A0A7S0Q7R1</accession>
<protein>
    <recommendedName>
        <fullName evidence="6">Mitochondrial inner membrane protease subunit</fullName>
        <ecNumber evidence="6">3.4.21.-</ecNumber>
    </recommendedName>
</protein>
<sequence>MRARSALLIMSVGCVWCSCSLRFPVRVRSAAITVTCSADGASHSSRAHARSVVSSRSLSPLTRRCTALAITPGCSFLRRVREPQLYEPHNDADDKERAADDAEHPGRDWAKSFMRRFIPALVLFLWVRTFVVEPFYIPSLSMYPTLTVNDQIAVEKFSKLWLSPQRGDMVVFRAPKSFFDAKGLSSSERSSSMLVKRVIGIADDVVEVRDGTLLLNSKPQYEPYTLEQVRYSLPKLTVPAGALFVLGDNRNVSIDSHVWGCLPVENVVGKAFYVIYPFDRQGFVDVFMQDLEVTGDSGSFLERGLVSVRRKASR</sequence>
<name>A0A7S0Q7R1_9EUKA</name>
<dbReference type="PROSITE" id="PS00761">
    <property type="entry name" value="SPASE_I_3"/>
    <property type="match status" value="1"/>
</dbReference>
<evidence type="ECO:0000313" key="9">
    <source>
        <dbReference type="EMBL" id="CAD8618354.1"/>
    </source>
</evidence>
<evidence type="ECO:0000256" key="5">
    <source>
        <dbReference type="PIRSR" id="PIRSR600223-1"/>
    </source>
</evidence>
<comment type="catalytic activity">
    <reaction evidence="1">
        <text>Cleavage of hydrophobic, N-terminal signal or leader sequences from secreted and periplasmic proteins.</text>
        <dbReference type="EC" id="3.4.21.89"/>
    </reaction>
</comment>
<proteinExistence type="inferred from homology"/>
<dbReference type="NCBIfam" id="TIGR02227">
    <property type="entry name" value="sigpep_I_bact"/>
    <property type="match status" value="1"/>
</dbReference>
<dbReference type="InterPro" id="IPR019533">
    <property type="entry name" value="Peptidase_S26"/>
</dbReference>
<comment type="subcellular location">
    <subcellularLocation>
        <location evidence="6">Mitochondrion inner membrane</location>
    </subcellularLocation>
</comment>
<evidence type="ECO:0000256" key="2">
    <source>
        <dbReference type="ARBA" id="ARBA00009370"/>
    </source>
</evidence>
<keyword evidence="6" id="KW-0496">Mitochondrion</keyword>
<dbReference type="PROSITE" id="PS51257">
    <property type="entry name" value="PROKAR_LIPOPROTEIN"/>
    <property type="match status" value="1"/>
</dbReference>
<evidence type="ECO:0000256" key="3">
    <source>
        <dbReference type="ARBA" id="ARBA00022670"/>
    </source>
</evidence>
<dbReference type="GO" id="GO:0009003">
    <property type="term" value="F:signal peptidase activity"/>
    <property type="evidence" value="ECO:0007669"/>
    <property type="project" value="UniProtKB-EC"/>
</dbReference>
<dbReference type="SUPFAM" id="SSF51306">
    <property type="entry name" value="LexA/Signal peptidase"/>
    <property type="match status" value="1"/>
</dbReference>
<evidence type="ECO:0000256" key="6">
    <source>
        <dbReference type="RuleBase" id="RU362041"/>
    </source>
</evidence>
<feature type="active site" evidence="5">
    <location>
        <position position="141"/>
    </location>
</feature>
<dbReference type="PRINTS" id="PR00727">
    <property type="entry name" value="LEADERPTASE"/>
</dbReference>
<dbReference type="EMBL" id="HBEY01045395">
    <property type="protein sequence ID" value="CAD8618354.1"/>
    <property type="molecule type" value="Transcribed_RNA"/>
</dbReference>
<keyword evidence="3 6" id="KW-0645">Protease</keyword>
<dbReference type="GO" id="GO:0006465">
    <property type="term" value="P:signal peptide processing"/>
    <property type="evidence" value="ECO:0007669"/>
    <property type="project" value="InterPro"/>
</dbReference>
<feature type="active site" evidence="5">
    <location>
        <position position="196"/>
    </location>
</feature>
<dbReference type="PANTHER" id="PTHR43390:SF1">
    <property type="entry name" value="CHLOROPLAST PROCESSING PEPTIDASE"/>
    <property type="match status" value="1"/>
</dbReference>
<dbReference type="AlphaFoldDB" id="A0A7S0Q7R1"/>
<keyword evidence="6" id="KW-0999">Mitochondrion inner membrane</keyword>
<evidence type="ECO:0000256" key="7">
    <source>
        <dbReference type="SAM" id="SignalP"/>
    </source>
</evidence>
<feature type="signal peptide" evidence="7">
    <location>
        <begin position="1"/>
        <end position="17"/>
    </location>
</feature>
<evidence type="ECO:0000256" key="4">
    <source>
        <dbReference type="ARBA" id="ARBA00022801"/>
    </source>
</evidence>
<organism evidence="9">
    <name type="scientific">Coccolithus braarudii</name>
    <dbReference type="NCBI Taxonomy" id="221442"/>
    <lineage>
        <taxon>Eukaryota</taxon>
        <taxon>Haptista</taxon>
        <taxon>Haptophyta</taxon>
        <taxon>Prymnesiophyceae</taxon>
        <taxon>Coccolithales</taxon>
        <taxon>Coccolithaceae</taxon>
        <taxon>Coccolithus</taxon>
    </lineage>
</organism>
<dbReference type="PANTHER" id="PTHR43390">
    <property type="entry name" value="SIGNAL PEPTIDASE I"/>
    <property type="match status" value="1"/>
</dbReference>
<evidence type="ECO:0000259" key="8">
    <source>
        <dbReference type="Pfam" id="PF10502"/>
    </source>
</evidence>
<feature type="chain" id="PRO_5030632622" description="Mitochondrial inner membrane protease subunit" evidence="7">
    <location>
        <begin position="18"/>
        <end position="314"/>
    </location>
</feature>
<dbReference type="CDD" id="cd06530">
    <property type="entry name" value="S26_SPase_I"/>
    <property type="match status" value="1"/>
</dbReference>
<dbReference type="GO" id="GO:0004252">
    <property type="term" value="F:serine-type endopeptidase activity"/>
    <property type="evidence" value="ECO:0007669"/>
    <property type="project" value="InterPro"/>
</dbReference>
<feature type="domain" description="Peptidase S26" evidence="8">
    <location>
        <begin position="112"/>
        <end position="275"/>
    </location>
</feature>
<gene>
    <name evidence="9" type="ORF">CPEL01642_LOCUS21735</name>
</gene>
<evidence type="ECO:0000256" key="1">
    <source>
        <dbReference type="ARBA" id="ARBA00000677"/>
    </source>
</evidence>
<reference evidence="9" key="1">
    <citation type="submission" date="2021-01" db="EMBL/GenBank/DDBJ databases">
        <authorList>
            <person name="Corre E."/>
            <person name="Pelletier E."/>
            <person name="Niang G."/>
            <person name="Scheremetjew M."/>
            <person name="Finn R."/>
            <person name="Kale V."/>
            <person name="Holt S."/>
            <person name="Cochrane G."/>
            <person name="Meng A."/>
            <person name="Brown T."/>
            <person name="Cohen L."/>
        </authorList>
    </citation>
    <scope>NUCLEOTIDE SEQUENCE</scope>
    <source>
        <strain evidence="9">PLY182g</strain>
    </source>
</reference>
<dbReference type="InterPro" id="IPR019756">
    <property type="entry name" value="Pept_S26A_signal_pept_1_Ser-AS"/>
</dbReference>
<dbReference type="InterPro" id="IPR036286">
    <property type="entry name" value="LexA/Signal_pep-like_sf"/>
</dbReference>
<dbReference type="GO" id="GO:0005743">
    <property type="term" value="C:mitochondrial inner membrane"/>
    <property type="evidence" value="ECO:0007669"/>
    <property type="project" value="UniProtKB-SubCell"/>
</dbReference>
<dbReference type="PROSITE" id="PS00501">
    <property type="entry name" value="SPASE_I_1"/>
    <property type="match status" value="1"/>
</dbReference>
<dbReference type="Pfam" id="PF10502">
    <property type="entry name" value="Peptidase_S26"/>
    <property type="match status" value="1"/>
</dbReference>